<organism evidence="2 3">
    <name type="scientific">Caenorhabditis japonica</name>
    <dbReference type="NCBI Taxonomy" id="281687"/>
    <lineage>
        <taxon>Eukaryota</taxon>
        <taxon>Metazoa</taxon>
        <taxon>Ecdysozoa</taxon>
        <taxon>Nematoda</taxon>
        <taxon>Chromadorea</taxon>
        <taxon>Rhabditida</taxon>
        <taxon>Rhabditina</taxon>
        <taxon>Rhabditomorpha</taxon>
        <taxon>Rhabditoidea</taxon>
        <taxon>Rhabditidae</taxon>
        <taxon>Peloderinae</taxon>
        <taxon>Caenorhabditis</taxon>
    </lineage>
</organism>
<feature type="region of interest" description="Disordered" evidence="1">
    <location>
        <begin position="75"/>
        <end position="151"/>
    </location>
</feature>
<dbReference type="Proteomes" id="UP000005237">
    <property type="component" value="Unassembled WGS sequence"/>
</dbReference>
<dbReference type="EnsemblMetazoa" id="CJA01120.1">
    <property type="protein sequence ID" value="CJA01120.1"/>
    <property type="gene ID" value="WBGene00120324"/>
</dbReference>
<sequence length="654" mass="75786">MTTEDTVFKIRGRIYPLELLEDLYSKNSIKQDDEVEIAERKNGPFIAYKIRTLIRLYGSEYPFRRLRRHFEKYSCATGSSSSSSSSSSSDSSDIECLNNEPSTSKKELPANIPPQEIIVPKSGTSQKPKKGSEEFRPVNLPKANEISSKLNDPEQKNEEEFIYMDFPLYNVDNEPQIDRITGNEVIAEMNKLKKLLPIGRWNDSHTKCFYFIHRQGNKVAVCRLCDTKYTPFSSKLFFTHLYHPKHIHRLSESQVSRRSFNYYYEKLEAIDEGETVANTQGPSTKTETSSLSKKIARNIPPVPMLDHPHSKAKLASPSNFYDTMIAFPKLLSIKEKEIAAGNLVDITCAYCSNEKVSYLFENELEVFKHIYSEKHKNMMNYKSSIDDLEFWRNWAETLRSSSENQQNTEKTINIEKTSKKSSMKRVPLLDPNPADAKFTTQKVFEESIRKIRELFVGGGQELEDVIRKKTVNWKCTFCTKESKECILNTELSAILHILTKKHCNTIANACSAADLSYWFNRVSDLRKSQKKIQIRKSEQLRVAETNNPRIPLLDVPLKSQPLISREQYKKRYFTICMDLASYDTCEELDMCVNVSCFHCPNNPQFYVMVDVMAHIFNKEHLKHIMYLGANEDFDYWEKIKDNRNAIKLLRSIFL</sequence>
<protein>
    <submittedName>
        <fullName evidence="2">Uncharacterized protein</fullName>
    </submittedName>
</protein>
<dbReference type="AlphaFoldDB" id="A0A8R1DFQ5"/>
<proteinExistence type="predicted"/>
<evidence type="ECO:0000313" key="2">
    <source>
        <dbReference type="EnsemblMetazoa" id="CJA01120.1"/>
    </source>
</evidence>
<evidence type="ECO:0000256" key="1">
    <source>
        <dbReference type="SAM" id="MobiDB-lite"/>
    </source>
</evidence>
<reference evidence="3" key="1">
    <citation type="submission" date="2010-08" db="EMBL/GenBank/DDBJ databases">
        <authorList>
            <consortium name="Caenorhabditis japonica Sequencing Consortium"/>
            <person name="Wilson R.K."/>
        </authorList>
    </citation>
    <scope>NUCLEOTIDE SEQUENCE [LARGE SCALE GENOMIC DNA]</scope>
    <source>
        <strain evidence="3">DF5081</strain>
    </source>
</reference>
<evidence type="ECO:0000313" key="3">
    <source>
        <dbReference type="Proteomes" id="UP000005237"/>
    </source>
</evidence>
<reference evidence="2" key="2">
    <citation type="submission" date="2022-06" db="UniProtKB">
        <authorList>
            <consortium name="EnsemblMetazoa"/>
        </authorList>
    </citation>
    <scope>IDENTIFICATION</scope>
    <source>
        <strain evidence="2">DF5081</strain>
    </source>
</reference>
<feature type="compositionally biased region" description="Low complexity" evidence="1">
    <location>
        <begin position="79"/>
        <end position="91"/>
    </location>
</feature>
<keyword evidence="3" id="KW-1185">Reference proteome</keyword>
<dbReference type="PANTHER" id="PTHR36936">
    <property type="entry name" value="PROTEIN CBG25168"/>
    <property type="match status" value="1"/>
</dbReference>
<accession>A0A8R1DFQ5</accession>
<dbReference type="PANTHER" id="PTHR36936:SF2">
    <property type="entry name" value="C2H2-TYPE DOMAIN-CONTAINING PROTEIN"/>
    <property type="match status" value="1"/>
</dbReference>
<name>A0A8R1DFQ5_CAEJA</name>